<evidence type="ECO:0000313" key="2">
    <source>
        <dbReference type="EMBL" id="GEP07026.1"/>
    </source>
</evidence>
<proteinExistence type="predicted"/>
<feature type="region of interest" description="Disordered" evidence="1">
    <location>
        <begin position="1"/>
        <end position="51"/>
    </location>
</feature>
<organism evidence="2 4">
    <name type="scientific">Methylobacterium oxalidis</name>
    <dbReference type="NCBI Taxonomy" id="944322"/>
    <lineage>
        <taxon>Bacteria</taxon>
        <taxon>Pseudomonadati</taxon>
        <taxon>Pseudomonadota</taxon>
        <taxon>Alphaproteobacteria</taxon>
        <taxon>Hyphomicrobiales</taxon>
        <taxon>Methylobacteriaceae</taxon>
        <taxon>Methylobacterium</taxon>
    </lineage>
</organism>
<dbReference type="EMBL" id="BSPK01000049">
    <property type="protein sequence ID" value="GLS64622.1"/>
    <property type="molecule type" value="Genomic_DNA"/>
</dbReference>
<reference evidence="2 4" key="3">
    <citation type="submission" date="2019-07" db="EMBL/GenBank/DDBJ databases">
        <title>Whole genome shotgun sequence of Methylobacterium oxalidis NBRC 107715.</title>
        <authorList>
            <person name="Hosoyama A."/>
            <person name="Uohara A."/>
            <person name="Ohji S."/>
            <person name="Ichikawa N."/>
        </authorList>
    </citation>
    <scope>NUCLEOTIDE SEQUENCE [LARGE SCALE GENOMIC DNA]</scope>
    <source>
        <strain evidence="2 4">NBRC 107715</strain>
    </source>
</reference>
<reference evidence="5" key="2">
    <citation type="journal article" date="2019" name="Int. J. Syst. Evol. Microbiol.">
        <title>The Global Catalogue of Microorganisms (GCM) 10K type strain sequencing project: providing services to taxonomists for standard genome sequencing and annotation.</title>
        <authorList>
            <consortium name="The Broad Institute Genomics Platform"/>
            <consortium name="The Broad Institute Genome Sequencing Center for Infectious Disease"/>
            <person name="Wu L."/>
            <person name="Ma J."/>
        </authorList>
    </citation>
    <scope>NUCLEOTIDE SEQUENCE [LARGE SCALE GENOMIC DNA]</scope>
    <source>
        <strain evidence="5">NBRC 107715</strain>
    </source>
</reference>
<dbReference type="Proteomes" id="UP000321960">
    <property type="component" value="Unassembled WGS sequence"/>
</dbReference>
<dbReference type="AlphaFoldDB" id="A0A512JAP8"/>
<evidence type="ECO:0000313" key="5">
    <source>
        <dbReference type="Proteomes" id="UP001156856"/>
    </source>
</evidence>
<reference evidence="3" key="4">
    <citation type="submission" date="2023-01" db="EMBL/GenBank/DDBJ databases">
        <title>Draft genome sequence of Methylobacterium oxalidis strain NBRC 107715.</title>
        <authorList>
            <person name="Sun Q."/>
            <person name="Mori K."/>
        </authorList>
    </citation>
    <scope>NUCLEOTIDE SEQUENCE</scope>
    <source>
        <strain evidence="3">NBRC 107715</strain>
    </source>
</reference>
<keyword evidence="5" id="KW-1185">Reference proteome</keyword>
<comment type="caution">
    <text evidence="2">The sequence shown here is derived from an EMBL/GenBank/DDBJ whole genome shotgun (WGS) entry which is preliminary data.</text>
</comment>
<accession>A0A512JAP8</accession>
<gene>
    <name evidence="3" type="ORF">GCM10007888_30030</name>
    <name evidence="2" type="ORF">MOX02_50640</name>
</gene>
<evidence type="ECO:0000313" key="4">
    <source>
        <dbReference type="Proteomes" id="UP000321960"/>
    </source>
</evidence>
<dbReference type="EMBL" id="BJZU01000133">
    <property type="protein sequence ID" value="GEP07026.1"/>
    <property type="molecule type" value="Genomic_DNA"/>
</dbReference>
<feature type="compositionally biased region" description="Polar residues" evidence="1">
    <location>
        <begin position="16"/>
        <end position="27"/>
    </location>
</feature>
<evidence type="ECO:0000256" key="1">
    <source>
        <dbReference type="SAM" id="MobiDB-lite"/>
    </source>
</evidence>
<evidence type="ECO:0000313" key="3">
    <source>
        <dbReference type="EMBL" id="GLS64622.1"/>
    </source>
</evidence>
<dbReference type="RefSeq" id="WP_170267985.1">
    <property type="nucleotide sequence ID" value="NZ_BJZU01000133.1"/>
</dbReference>
<sequence>MTDDKQKPSEVDAQPGTGSTKPQSAEPDQSPKPSEVDAQPDKPVSNDRGAN</sequence>
<name>A0A512JAP8_9HYPH</name>
<feature type="compositionally biased region" description="Basic and acidic residues" evidence="1">
    <location>
        <begin position="1"/>
        <end position="10"/>
    </location>
</feature>
<dbReference type="Proteomes" id="UP001156856">
    <property type="component" value="Unassembled WGS sequence"/>
</dbReference>
<reference evidence="3" key="1">
    <citation type="journal article" date="2014" name="Int. J. Syst. Evol. Microbiol.">
        <title>Complete genome of a new Firmicutes species belonging to the dominant human colonic microbiota ('Ruminococcus bicirculans') reveals two chromosomes and a selective capacity to utilize plant glucans.</title>
        <authorList>
            <consortium name="NISC Comparative Sequencing Program"/>
            <person name="Wegmann U."/>
            <person name="Louis P."/>
            <person name="Goesmann A."/>
            <person name="Henrissat B."/>
            <person name="Duncan S.H."/>
            <person name="Flint H.J."/>
        </authorList>
    </citation>
    <scope>NUCLEOTIDE SEQUENCE</scope>
    <source>
        <strain evidence="3">NBRC 107715</strain>
    </source>
</reference>
<protein>
    <submittedName>
        <fullName evidence="2">Uncharacterized protein</fullName>
    </submittedName>
</protein>